<dbReference type="SUPFAM" id="SSF101898">
    <property type="entry name" value="NHL repeat"/>
    <property type="match status" value="1"/>
</dbReference>
<evidence type="ECO:0000256" key="2">
    <source>
        <dbReference type="SAM" id="Phobius"/>
    </source>
</evidence>
<organism evidence="4 5">
    <name type="scientific">Iris pallida</name>
    <name type="common">Sweet iris</name>
    <dbReference type="NCBI Taxonomy" id="29817"/>
    <lineage>
        <taxon>Eukaryota</taxon>
        <taxon>Viridiplantae</taxon>
        <taxon>Streptophyta</taxon>
        <taxon>Embryophyta</taxon>
        <taxon>Tracheophyta</taxon>
        <taxon>Spermatophyta</taxon>
        <taxon>Magnoliopsida</taxon>
        <taxon>Liliopsida</taxon>
        <taxon>Asparagales</taxon>
        <taxon>Iridaceae</taxon>
        <taxon>Iridoideae</taxon>
        <taxon>Irideae</taxon>
        <taxon>Iris</taxon>
    </lineage>
</organism>
<evidence type="ECO:0000313" key="4">
    <source>
        <dbReference type="EMBL" id="KAJ6820733.1"/>
    </source>
</evidence>
<keyword evidence="2" id="KW-1133">Transmembrane helix</keyword>
<proteinExistence type="predicted"/>
<reference evidence="4" key="1">
    <citation type="journal article" date="2023" name="GigaByte">
        <title>Genome assembly of the bearded iris, Iris pallida Lam.</title>
        <authorList>
            <person name="Bruccoleri R.E."/>
            <person name="Oakeley E.J."/>
            <person name="Faust A.M.E."/>
            <person name="Altorfer M."/>
            <person name="Dessus-Babus S."/>
            <person name="Burckhardt D."/>
            <person name="Oertli M."/>
            <person name="Naumann U."/>
            <person name="Petersen F."/>
            <person name="Wong J."/>
        </authorList>
    </citation>
    <scope>NUCLEOTIDE SEQUENCE</scope>
    <source>
        <strain evidence="4">GSM-AAB239-AS_SAM_17_03QT</strain>
    </source>
</reference>
<comment type="caution">
    <text evidence="4">The sequence shown here is derived from an EMBL/GenBank/DDBJ whole genome shotgun (WGS) entry which is preliminary data.</text>
</comment>
<feature type="signal peptide" evidence="3">
    <location>
        <begin position="1"/>
        <end position="16"/>
    </location>
</feature>
<dbReference type="PANTHER" id="PTHR13833:SF71">
    <property type="entry name" value="NHL DOMAIN-CONTAINING PROTEIN"/>
    <property type="match status" value="1"/>
</dbReference>
<keyword evidence="2" id="KW-0472">Membrane</keyword>
<feature type="region of interest" description="Disordered" evidence="1">
    <location>
        <begin position="240"/>
        <end position="263"/>
    </location>
</feature>
<keyword evidence="2" id="KW-0812">Transmembrane</keyword>
<dbReference type="InterPro" id="IPR011042">
    <property type="entry name" value="6-blade_b-propeller_TolB-like"/>
</dbReference>
<dbReference type="Proteomes" id="UP001140949">
    <property type="component" value="Unassembled WGS sequence"/>
</dbReference>
<gene>
    <name evidence="4" type="ORF">M6B38_395725</name>
</gene>
<dbReference type="PANTHER" id="PTHR13833">
    <property type="match status" value="1"/>
</dbReference>
<feature type="transmembrane region" description="Helical" evidence="2">
    <location>
        <begin position="201"/>
        <end position="224"/>
    </location>
</feature>
<evidence type="ECO:0000313" key="5">
    <source>
        <dbReference type="Proteomes" id="UP001140949"/>
    </source>
</evidence>
<keyword evidence="5" id="KW-1185">Reference proteome</keyword>
<protein>
    <recommendedName>
        <fullName evidence="6">NHL repeat-containing protein</fullName>
    </recommendedName>
</protein>
<dbReference type="Gene3D" id="2.120.10.30">
    <property type="entry name" value="TolB, C-terminal domain"/>
    <property type="match status" value="1"/>
</dbReference>
<accession>A0AAX6FX08</accession>
<evidence type="ECO:0000256" key="1">
    <source>
        <dbReference type="SAM" id="MobiDB-lite"/>
    </source>
</evidence>
<dbReference type="EMBL" id="JANAVB010025200">
    <property type="protein sequence ID" value="KAJ6820733.1"/>
    <property type="molecule type" value="Genomic_DNA"/>
</dbReference>
<reference evidence="4" key="2">
    <citation type="submission" date="2023-04" db="EMBL/GenBank/DDBJ databases">
        <authorList>
            <person name="Bruccoleri R.E."/>
            <person name="Oakeley E.J."/>
            <person name="Faust A.-M."/>
            <person name="Dessus-Babus S."/>
            <person name="Altorfer M."/>
            <person name="Burckhardt D."/>
            <person name="Oertli M."/>
            <person name="Naumann U."/>
            <person name="Petersen F."/>
            <person name="Wong J."/>
        </authorList>
    </citation>
    <scope>NUCLEOTIDE SEQUENCE</scope>
    <source>
        <strain evidence="4">GSM-AAB239-AS_SAM_17_03QT</strain>
        <tissue evidence="4">Leaf</tissue>
    </source>
</reference>
<name>A0AAX6FX08_IRIPA</name>
<dbReference type="AlphaFoldDB" id="A0AAX6FX08"/>
<sequence>MSLFFLLFLLISSAVASELVLEPGYSVSTVLDFNRAPSNVNPFSILPRHRSKELLLLDSTNSAVYSIPTPISQEREVTLVSGKGVAGFSDGVGTAAMFDRPKSFAVDGRDNVYVADCRNRAIRKISTSGFTTTIAGGYSEKTGHIDGPAQNASFSNNFDLVYVPTMCAILISDRTNQLIRQIDLKPEDCAQKSQSGLGATYVSAIAAICILVGAVFGFVVRPFFAPRTGSLQQPLYQPDMEALPNQSGENDADGLLRRQKRNC</sequence>
<keyword evidence="3" id="KW-0732">Signal</keyword>
<evidence type="ECO:0008006" key="6">
    <source>
        <dbReference type="Google" id="ProtNLM"/>
    </source>
</evidence>
<evidence type="ECO:0000256" key="3">
    <source>
        <dbReference type="SAM" id="SignalP"/>
    </source>
</evidence>
<feature type="chain" id="PRO_5043859029" description="NHL repeat-containing protein" evidence="3">
    <location>
        <begin position="17"/>
        <end position="263"/>
    </location>
</feature>